<evidence type="ECO:0000256" key="2">
    <source>
        <dbReference type="SAM" id="MobiDB-lite"/>
    </source>
</evidence>
<evidence type="ECO:0000259" key="3">
    <source>
        <dbReference type="PROSITE" id="PS50102"/>
    </source>
</evidence>
<evidence type="ECO:0000313" key="5">
    <source>
        <dbReference type="Proteomes" id="UP000192257"/>
    </source>
</evidence>
<dbReference type="STRING" id="67003.A0A1X0NLV4"/>
<feature type="domain" description="RRM" evidence="3">
    <location>
        <begin position="88"/>
        <end position="160"/>
    </location>
</feature>
<feature type="compositionally biased region" description="Basic and acidic residues" evidence="2">
    <location>
        <begin position="225"/>
        <end position="235"/>
    </location>
</feature>
<dbReference type="OrthoDB" id="4726at2759"/>
<feature type="compositionally biased region" description="Polar residues" evidence="2">
    <location>
        <begin position="237"/>
        <end position="251"/>
    </location>
</feature>
<name>A0A1X0NLV4_9TRYP</name>
<keyword evidence="1" id="KW-0694">RNA-binding</keyword>
<feature type="compositionally biased region" description="Polar residues" evidence="2">
    <location>
        <begin position="329"/>
        <end position="341"/>
    </location>
</feature>
<feature type="compositionally biased region" description="Low complexity" evidence="2">
    <location>
        <begin position="179"/>
        <end position="190"/>
    </location>
</feature>
<dbReference type="InterPro" id="IPR000504">
    <property type="entry name" value="RRM_dom"/>
</dbReference>
<dbReference type="PROSITE" id="PS50102">
    <property type="entry name" value="RRM"/>
    <property type="match status" value="1"/>
</dbReference>
<evidence type="ECO:0000313" key="4">
    <source>
        <dbReference type="EMBL" id="ORC85695.1"/>
    </source>
</evidence>
<evidence type="ECO:0000256" key="1">
    <source>
        <dbReference type="PROSITE-ProRule" id="PRU00176"/>
    </source>
</evidence>
<dbReference type="VEuPathDB" id="TriTrypDB:TM35_000331520"/>
<feature type="compositionally biased region" description="Basic and acidic residues" evidence="2">
    <location>
        <begin position="373"/>
        <end position="385"/>
    </location>
</feature>
<feature type="compositionally biased region" description="Basic and acidic residues" evidence="2">
    <location>
        <begin position="277"/>
        <end position="290"/>
    </location>
</feature>
<dbReference type="Proteomes" id="UP000192257">
    <property type="component" value="Unassembled WGS sequence"/>
</dbReference>
<proteinExistence type="predicted"/>
<protein>
    <recommendedName>
        <fullName evidence="3">RRM domain-containing protein</fullName>
    </recommendedName>
</protein>
<comment type="caution">
    <text evidence="4">The sequence shown here is derived from an EMBL/GenBank/DDBJ whole genome shotgun (WGS) entry which is preliminary data.</text>
</comment>
<gene>
    <name evidence="4" type="ORF">TM35_000331520</name>
</gene>
<keyword evidence="5" id="KW-1185">Reference proteome</keyword>
<dbReference type="GO" id="GO:0003723">
    <property type="term" value="F:RNA binding"/>
    <property type="evidence" value="ECO:0007669"/>
    <property type="project" value="UniProtKB-UniRule"/>
</dbReference>
<dbReference type="InterPro" id="IPR035979">
    <property type="entry name" value="RBD_domain_sf"/>
</dbReference>
<dbReference type="GeneID" id="39988688"/>
<dbReference type="SMART" id="SM00360">
    <property type="entry name" value="RRM"/>
    <property type="match status" value="1"/>
</dbReference>
<sequence>MPAKKKGARGKTINLMDFNDEYIPEDNLDWAVEVPQEKTQEQVVEEKLAKRDFSRIANNALAENGGFRDAPSAQVNRSRGMEDLQPPYVAHFGNLRNGTTEEEFLRNFHEDVIVTSRLISQDGKSFAFVEFKTAQALAIALTMDQTMVKGRKLYVDLATAKQVERLHGHSGPSRQNAAGGPQQQQSGGLQHLNLTRDAFGTTQGGGNSSPGERDMGSRSGFGSRNDLHILAELSRDTLGTATRGSDGSPTGMTPPPDFGNWRNEGPVAQPEFQPNLRENRRSDGELDRRGGGVPRNNKRQSPVSAGGLANWRDEPMVQPPPPPSAGNAEESNNTNTAVGSTNGEGGSNGRKAGGDAWSRDGAGRGGNRGPQRQPRDDSKWETLRR</sequence>
<reference evidence="4 5" key="1">
    <citation type="submission" date="2017-03" db="EMBL/GenBank/DDBJ databases">
        <title>An alternative strategy for trypanosome survival in the mammalian bloodstream revealed through genome and transcriptome analysis of the ubiquitous bovine parasite Trypanosoma (Megatrypanum) theileri.</title>
        <authorList>
            <person name="Kelly S."/>
            <person name="Ivens A."/>
            <person name="Mott A."/>
            <person name="O'Neill E."/>
            <person name="Emms D."/>
            <person name="Macleod O."/>
            <person name="Voorheis P."/>
            <person name="Matthews J."/>
            <person name="Matthews K."/>
            <person name="Carrington M."/>
        </authorList>
    </citation>
    <scope>NUCLEOTIDE SEQUENCE [LARGE SCALE GENOMIC DNA]</scope>
    <source>
        <strain evidence="4">Edinburgh</strain>
    </source>
</reference>
<accession>A0A1X0NLV4</accession>
<organism evidence="4 5">
    <name type="scientific">Trypanosoma theileri</name>
    <dbReference type="NCBI Taxonomy" id="67003"/>
    <lineage>
        <taxon>Eukaryota</taxon>
        <taxon>Discoba</taxon>
        <taxon>Euglenozoa</taxon>
        <taxon>Kinetoplastea</taxon>
        <taxon>Metakinetoplastina</taxon>
        <taxon>Trypanosomatida</taxon>
        <taxon>Trypanosomatidae</taxon>
        <taxon>Trypanosoma</taxon>
    </lineage>
</organism>
<dbReference type="EMBL" id="NBCO01000033">
    <property type="protein sequence ID" value="ORC85695.1"/>
    <property type="molecule type" value="Genomic_DNA"/>
</dbReference>
<dbReference type="InterPro" id="IPR012677">
    <property type="entry name" value="Nucleotide-bd_a/b_plait_sf"/>
</dbReference>
<dbReference type="AlphaFoldDB" id="A0A1X0NLV4"/>
<feature type="region of interest" description="Disordered" evidence="2">
    <location>
        <begin position="166"/>
        <end position="385"/>
    </location>
</feature>
<dbReference type="SUPFAM" id="SSF54928">
    <property type="entry name" value="RNA-binding domain, RBD"/>
    <property type="match status" value="1"/>
</dbReference>
<dbReference type="RefSeq" id="XP_028879761.1">
    <property type="nucleotide sequence ID" value="XM_029028908.1"/>
</dbReference>
<dbReference type="Gene3D" id="3.30.70.330">
    <property type="match status" value="1"/>
</dbReference>